<dbReference type="GO" id="GO:0005829">
    <property type="term" value="C:cytosol"/>
    <property type="evidence" value="ECO:0007669"/>
    <property type="project" value="TreeGrafter"/>
</dbReference>
<dbReference type="Proteomes" id="UP000681075">
    <property type="component" value="Unassembled WGS sequence"/>
</dbReference>
<name>A0A8S8XGB1_9PROT</name>
<evidence type="ECO:0000259" key="1">
    <source>
        <dbReference type="PROSITE" id="PS50042"/>
    </source>
</evidence>
<dbReference type="PANTHER" id="PTHR24567:SF74">
    <property type="entry name" value="HTH-TYPE TRANSCRIPTIONAL REGULATOR ARCR"/>
    <property type="match status" value="1"/>
</dbReference>
<feature type="domain" description="Cyclic nucleotide-binding" evidence="1">
    <location>
        <begin position="1"/>
        <end position="92"/>
    </location>
</feature>
<dbReference type="InterPro" id="IPR018490">
    <property type="entry name" value="cNMP-bd_dom_sf"/>
</dbReference>
<dbReference type="EMBL" id="BOPV01000001">
    <property type="protein sequence ID" value="GIL40507.1"/>
    <property type="molecule type" value="Genomic_DNA"/>
</dbReference>
<dbReference type="InterPro" id="IPR014710">
    <property type="entry name" value="RmlC-like_jellyroll"/>
</dbReference>
<evidence type="ECO:0000313" key="3">
    <source>
        <dbReference type="Proteomes" id="UP000681075"/>
    </source>
</evidence>
<reference evidence="2" key="1">
    <citation type="submission" date="2021-02" db="EMBL/GenBank/DDBJ databases">
        <title>Genome sequence of Rhodospirillales sp. strain TMPK1 isolated from soil.</title>
        <authorList>
            <person name="Nakai R."/>
            <person name="Kusada H."/>
            <person name="Tamaki H."/>
        </authorList>
    </citation>
    <scope>NUCLEOTIDE SEQUENCE</scope>
    <source>
        <strain evidence="2">TMPK1</strain>
    </source>
</reference>
<dbReference type="InterPro" id="IPR050397">
    <property type="entry name" value="Env_Response_Regulators"/>
</dbReference>
<dbReference type="Pfam" id="PF00027">
    <property type="entry name" value="cNMP_binding"/>
    <property type="match status" value="1"/>
</dbReference>
<dbReference type="SUPFAM" id="SSF51206">
    <property type="entry name" value="cAMP-binding domain-like"/>
    <property type="match status" value="1"/>
</dbReference>
<comment type="caution">
    <text evidence="2">The sequence shown here is derived from an EMBL/GenBank/DDBJ whole genome shotgun (WGS) entry which is preliminary data.</text>
</comment>
<protein>
    <submittedName>
        <fullName evidence="2">Cyclic nucleotide-binding protein</fullName>
    </submittedName>
</protein>
<sequence>MDTTSAQAAMRLLQRRVYHKGDVIFRQDEPGDRAFLVQGGSVEILRDGKLLGVVVAGGMFGEMALIDREPRMAMARAAEETACLVIPEEVFRAKLKGADPFIVGLLRILLTTIRTTSEKLAHQK</sequence>
<dbReference type="SMART" id="SM00100">
    <property type="entry name" value="cNMP"/>
    <property type="match status" value="1"/>
</dbReference>
<keyword evidence="3" id="KW-1185">Reference proteome</keyword>
<dbReference type="GO" id="GO:0003700">
    <property type="term" value="F:DNA-binding transcription factor activity"/>
    <property type="evidence" value="ECO:0007669"/>
    <property type="project" value="TreeGrafter"/>
</dbReference>
<dbReference type="PANTHER" id="PTHR24567">
    <property type="entry name" value="CRP FAMILY TRANSCRIPTIONAL REGULATORY PROTEIN"/>
    <property type="match status" value="1"/>
</dbReference>
<dbReference type="AlphaFoldDB" id="A0A8S8XGB1"/>
<proteinExistence type="predicted"/>
<gene>
    <name evidence="2" type="ORF">TMPK1_27440</name>
</gene>
<dbReference type="RefSeq" id="WP_420243605.1">
    <property type="nucleotide sequence ID" value="NZ_BOPV01000001.1"/>
</dbReference>
<organism evidence="2 3">
    <name type="scientific">Roseiterribacter gracilis</name>
    <dbReference type="NCBI Taxonomy" id="2812848"/>
    <lineage>
        <taxon>Bacteria</taxon>
        <taxon>Pseudomonadati</taxon>
        <taxon>Pseudomonadota</taxon>
        <taxon>Alphaproteobacteria</taxon>
        <taxon>Rhodospirillales</taxon>
        <taxon>Roseiterribacteraceae</taxon>
        <taxon>Roseiterribacter</taxon>
    </lineage>
</organism>
<dbReference type="PROSITE" id="PS50042">
    <property type="entry name" value="CNMP_BINDING_3"/>
    <property type="match status" value="1"/>
</dbReference>
<evidence type="ECO:0000313" key="2">
    <source>
        <dbReference type="EMBL" id="GIL40507.1"/>
    </source>
</evidence>
<dbReference type="InterPro" id="IPR000595">
    <property type="entry name" value="cNMP-bd_dom"/>
</dbReference>
<dbReference type="Gene3D" id="2.60.120.10">
    <property type="entry name" value="Jelly Rolls"/>
    <property type="match status" value="1"/>
</dbReference>
<dbReference type="CDD" id="cd00038">
    <property type="entry name" value="CAP_ED"/>
    <property type="match status" value="1"/>
</dbReference>
<accession>A0A8S8XGB1</accession>